<sequence length="160" mass="17651">MQRRMSDLAFQDYYPDDVSHCYGCGRLNEHGIQLKSRWDGEESVAYYTPKPYHTAVPGYVYGGMLASLIDCHGTGTAAAAGYRAEGRTMDSQPPLRYVTAALNVNYLRPTPLGDPLEVRGRVKEVKGRKVVVEAWIIAGGEVCVRGEVVAVQLPEAMRQS</sequence>
<dbReference type="PANTHER" id="PTHR12418:SF19">
    <property type="entry name" value="ACYL-COENZYME A THIOESTERASE THEM4"/>
    <property type="match status" value="1"/>
</dbReference>
<comment type="similarity">
    <text evidence="15">Belongs to the THEM4/THEM5 thioesterase family.</text>
</comment>
<comment type="catalytic activity">
    <reaction evidence="23">
        <text>tetradecanoyl-CoA + H2O = tetradecanoate + CoA + H(+)</text>
        <dbReference type="Rhea" id="RHEA:40119"/>
        <dbReference type="ChEBI" id="CHEBI:15377"/>
        <dbReference type="ChEBI" id="CHEBI:15378"/>
        <dbReference type="ChEBI" id="CHEBI:30807"/>
        <dbReference type="ChEBI" id="CHEBI:57287"/>
        <dbReference type="ChEBI" id="CHEBI:57385"/>
    </reaction>
    <physiologicalReaction direction="left-to-right" evidence="23">
        <dbReference type="Rhea" id="RHEA:40120"/>
    </physiologicalReaction>
</comment>
<proteinExistence type="inferred from homology"/>
<evidence type="ECO:0000256" key="21">
    <source>
        <dbReference type="ARBA" id="ARBA00047969"/>
    </source>
</evidence>
<dbReference type="eggNOG" id="COG2050">
    <property type="taxonomic scope" value="Bacteria"/>
</dbReference>
<dbReference type="InterPro" id="IPR029069">
    <property type="entry name" value="HotDog_dom_sf"/>
</dbReference>
<evidence type="ECO:0000256" key="19">
    <source>
        <dbReference type="ARBA" id="ARBA00047588"/>
    </source>
</evidence>
<evidence type="ECO:0000256" key="8">
    <source>
        <dbReference type="ARBA" id="ARBA00022832"/>
    </source>
</evidence>
<dbReference type="InterPro" id="IPR006683">
    <property type="entry name" value="Thioestr_dom"/>
</dbReference>
<evidence type="ECO:0000256" key="12">
    <source>
        <dbReference type="ARBA" id="ARBA00023273"/>
    </source>
</evidence>
<evidence type="ECO:0000256" key="2">
    <source>
        <dbReference type="ARBA" id="ARBA00004496"/>
    </source>
</evidence>
<dbReference type="Pfam" id="PF03061">
    <property type="entry name" value="4HBT"/>
    <property type="match status" value="1"/>
</dbReference>
<evidence type="ECO:0000256" key="5">
    <source>
        <dbReference type="ARBA" id="ARBA00022490"/>
    </source>
</evidence>
<keyword evidence="12" id="KW-0966">Cell projection</keyword>
<evidence type="ECO:0000256" key="18">
    <source>
        <dbReference type="ARBA" id="ARBA00043210"/>
    </source>
</evidence>
<dbReference type="HOGENOM" id="CLU_089876_6_3_0"/>
<dbReference type="InterPro" id="IPR052365">
    <property type="entry name" value="THEM4/THEM5_acyl-CoA_thioest"/>
</dbReference>
<keyword evidence="4" id="KW-1003">Cell membrane</keyword>
<keyword evidence="10" id="KW-0443">Lipid metabolism</keyword>
<dbReference type="CDD" id="cd03443">
    <property type="entry name" value="PaaI_thioesterase"/>
    <property type="match status" value="1"/>
</dbReference>
<gene>
    <name evidence="25" type="ORF">OSCT_0574</name>
</gene>
<evidence type="ECO:0000313" key="25">
    <source>
        <dbReference type="EMBL" id="EFO81558.1"/>
    </source>
</evidence>
<evidence type="ECO:0000256" key="4">
    <source>
        <dbReference type="ARBA" id="ARBA00022475"/>
    </source>
</evidence>
<comment type="catalytic activity">
    <reaction evidence="14">
        <text>(9Z)-octadecenoyl-CoA + H2O = (9Z)-octadecenoate + CoA + H(+)</text>
        <dbReference type="Rhea" id="RHEA:40139"/>
        <dbReference type="ChEBI" id="CHEBI:15377"/>
        <dbReference type="ChEBI" id="CHEBI:15378"/>
        <dbReference type="ChEBI" id="CHEBI:30823"/>
        <dbReference type="ChEBI" id="CHEBI:57287"/>
        <dbReference type="ChEBI" id="CHEBI:57387"/>
    </reaction>
    <physiologicalReaction direction="left-to-right" evidence="14">
        <dbReference type="Rhea" id="RHEA:40140"/>
    </physiologicalReaction>
</comment>
<keyword evidence="11" id="KW-0472">Membrane</keyword>
<keyword evidence="9" id="KW-0809">Transit peptide</keyword>
<evidence type="ECO:0000256" key="15">
    <source>
        <dbReference type="ARBA" id="ARBA00038456"/>
    </source>
</evidence>
<evidence type="ECO:0000256" key="17">
    <source>
        <dbReference type="ARBA" id="ARBA00040123"/>
    </source>
</evidence>
<evidence type="ECO:0000256" key="3">
    <source>
        <dbReference type="ARBA" id="ARBA00004632"/>
    </source>
</evidence>
<dbReference type="SUPFAM" id="SSF54637">
    <property type="entry name" value="Thioesterase/thiol ester dehydrase-isomerase"/>
    <property type="match status" value="1"/>
</dbReference>
<comment type="subcellular location">
    <subcellularLocation>
        <location evidence="3">Cell projection</location>
        <location evidence="3">Ruffle membrane</location>
    </subcellularLocation>
    <subcellularLocation>
        <location evidence="2">Cytoplasm</location>
    </subcellularLocation>
    <subcellularLocation>
        <location evidence="1">Membrane</location>
        <topology evidence="1">Peripheral membrane protein</topology>
    </subcellularLocation>
</comment>
<dbReference type="Proteomes" id="UP000054010">
    <property type="component" value="Unassembled WGS sequence"/>
</dbReference>
<evidence type="ECO:0000259" key="24">
    <source>
        <dbReference type="Pfam" id="PF03061"/>
    </source>
</evidence>
<keyword evidence="8" id="KW-0276">Fatty acid metabolism</keyword>
<evidence type="ECO:0000256" key="23">
    <source>
        <dbReference type="ARBA" id="ARBA00048180"/>
    </source>
</evidence>
<evidence type="ECO:0000256" key="7">
    <source>
        <dbReference type="ARBA" id="ARBA00022801"/>
    </source>
</evidence>
<dbReference type="STRING" id="765420.OSCT_0574"/>
<evidence type="ECO:0000256" key="20">
    <source>
        <dbReference type="ARBA" id="ARBA00047734"/>
    </source>
</evidence>
<comment type="catalytic activity">
    <reaction evidence="22">
        <text>dodecanoyl-CoA + H2O = dodecanoate + CoA + H(+)</text>
        <dbReference type="Rhea" id="RHEA:30135"/>
        <dbReference type="ChEBI" id="CHEBI:15377"/>
        <dbReference type="ChEBI" id="CHEBI:15378"/>
        <dbReference type="ChEBI" id="CHEBI:18262"/>
        <dbReference type="ChEBI" id="CHEBI:57287"/>
        <dbReference type="ChEBI" id="CHEBI:57375"/>
    </reaction>
    <physiologicalReaction direction="left-to-right" evidence="22">
        <dbReference type="Rhea" id="RHEA:30136"/>
    </physiologicalReaction>
</comment>
<comment type="catalytic activity">
    <reaction evidence="21">
        <text>decanoyl-CoA + H2O = decanoate + CoA + H(+)</text>
        <dbReference type="Rhea" id="RHEA:40059"/>
        <dbReference type="ChEBI" id="CHEBI:15377"/>
        <dbReference type="ChEBI" id="CHEBI:15378"/>
        <dbReference type="ChEBI" id="CHEBI:27689"/>
        <dbReference type="ChEBI" id="CHEBI:57287"/>
        <dbReference type="ChEBI" id="CHEBI:61430"/>
    </reaction>
    <physiologicalReaction direction="left-to-right" evidence="21">
        <dbReference type="Rhea" id="RHEA:40060"/>
    </physiologicalReaction>
</comment>
<protein>
    <recommendedName>
        <fullName evidence="17">Acyl-coenzyme A thioesterase THEM4</fullName>
        <ecNumber evidence="16">3.1.2.2</ecNumber>
    </recommendedName>
    <alternativeName>
        <fullName evidence="18">Thioesterase superfamily member 4</fullName>
    </alternativeName>
</protein>
<evidence type="ECO:0000256" key="22">
    <source>
        <dbReference type="ARBA" id="ARBA00048074"/>
    </source>
</evidence>
<evidence type="ECO:0000313" key="26">
    <source>
        <dbReference type="Proteomes" id="UP000054010"/>
    </source>
</evidence>
<evidence type="ECO:0000256" key="16">
    <source>
        <dbReference type="ARBA" id="ARBA00038848"/>
    </source>
</evidence>
<dbReference type="GO" id="GO:0006631">
    <property type="term" value="P:fatty acid metabolic process"/>
    <property type="evidence" value="ECO:0007669"/>
    <property type="project" value="UniProtKB-KW"/>
</dbReference>
<keyword evidence="7" id="KW-0378">Hydrolase</keyword>
<dbReference type="AlphaFoldDB" id="E1IB73"/>
<evidence type="ECO:0000256" key="13">
    <source>
        <dbReference type="ARBA" id="ARBA00035852"/>
    </source>
</evidence>
<keyword evidence="26" id="KW-1185">Reference proteome</keyword>
<comment type="caution">
    <text evidence="25">The sequence shown here is derived from an EMBL/GenBank/DDBJ whole genome shotgun (WGS) entry which is preliminary data.</text>
</comment>
<keyword evidence="5" id="KW-0963">Cytoplasm</keyword>
<comment type="catalytic activity">
    <reaction evidence="20">
        <text>hexadecanoyl-CoA + H2O = hexadecanoate + CoA + H(+)</text>
        <dbReference type="Rhea" id="RHEA:16645"/>
        <dbReference type="ChEBI" id="CHEBI:7896"/>
        <dbReference type="ChEBI" id="CHEBI:15377"/>
        <dbReference type="ChEBI" id="CHEBI:15378"/>
        <dbReference type="ChEBI" id="CHEBI:57287"/>
        <dbReference type="ChEBI" id="CHEBI:57379"/>
        <dbReference type="EC" id="3.1.2.2"/>
    </reaction>
    <physiologicalReaction direction="left-to-right" evidence="20">
        <dbReference type="Rhea" id="RHEA:16646"/>
    </physiologicalReaction>
</comment>
<name>E1IB73_9CHLR</name>
<evidence type="ECO:0000256" key="1">
    <source>
        <dbReference type="ARBA" id="ARBA00004170"/>
    </source>
</evidence>
<evidence type="ECO:0000256" key="6">
    <source>
        <dbReference type="ARBA" id="ARBA00022703"/>
    </source>
</evidence>
<accession>E1IB73</accession>
<evidence type="ECO:0000256" key="11">
    <source>
        <dbReference type="ARBA" id="ARBA00023136"/>
    </source>
</evidence>
<keyword evidence="6" id="KW-0053">Apoptosis</keyword>
<dbReference type="GO" id="GO:0005737">
    <property type="term" value="C:cytoplasm"/>
    <property type="evidence" value="ECO:0007669"/>
    <property type="project" value="UniProtKB-SubCell"/>
</dbReference>
<comment type="catalytic activity">
    <reaction evidence="19">
        <text>octanoyl-CoA + H2O = octanoate + CoA + H(+)</text>
        <dbReference type="Rhea" id="RHEA:30143"/>
        <dbReference type="ChEBI" id="CHEBI:15377"/>
        <dbReference type="ChEBI" id="CHEBI:15378"/>
        <dbReference type="ChEBI" id="CHEBI:25646"/>
        <dbReference type="ChEBI" id="CHEBI:57287"/>
        <dbReference type="ChEBI" id="CHEBI:57386"/>
    </reaction>
    <physiologicalReaction direction="left-to-right" evidence="19">
        <dbReference type="Rhea" id="RHEA:30144"/>
    </physiologicalReaction>
</comment>
<evidence type="ECO:0000256" key="9">
    <source>
        <dbReference type="ARBA" id="ARBA00022946"/>
    </source>
</evidence>
<dbReference type="GO" id="GO:0016020">
    <property type="term" value="C:membrane"/>
    <property type="evidence" value="ECO:0007669"/>
    <property type="project" value="UniProtKB-SubCell"/>
</dbReference>
<dbReference type="EMBL" id="ADVR01000010">
    <property type="protein sequence ID" value="EFO81558.1"/>
    <property type="molecule type" value="Genomic_DNA"/>
</dbReference>
<organism evidence="25 26">
    <name type="scientific">Oscillochloris trichoides DG-6</name>
    <dbReference type="NCBI Taxonomy" id="765420"/>
    <lineage>
        <taxon>Bacteria</taxon>
        <taxon>Bacillati</taxon>
        <taxon>Chloroflexota</taxon>
        <taxon>Chloroflexia</taxon>
        <taxon>Chloroflexales</taxon>
        <taxon>Chloroflexineae</taxon>
        <taxon>Oscillochloridaceae</taxon>
        <taxon>Oscillochloris</taxon>
    </lineage>
</organism>
<reference evidence="25 26" key="1">
    <citation type="journal article" date="2011" name="J. Bacteriol.">
        <title>Draft genome sequence of the anoxygenic filamentous phototrophic bacterium Oscillochloris trichoides subsp. DG-6.</title>
        <authorList>
            <person name="Kuznetsov B.B."/>
            <person name="Ivanovsky R.N."/>
            <person name="Keppen O.I."/>
            <person name="Sukhacheva M.V."/>
            <person name="Bumazhkin B.K."/>
            <person name="Patutina E.O."/>
            <person name="Beletsky A.V."/>
            <person name="Mardanov A.V."/>
            <person name="Baslerov R.V."/>
            <person name="Panteleeva A.N."/>
            <person name="Kolganova T.V."/>
            <person name="Ravin N.V."/>
            <person name="Skryabin K.G."/>
        </authorList>
    </citation>
    <scope>NUCLEOTIDE SEQUENCE [LARGE SCALE GENOMIC DNA]</scope>
    <source>
        <strain evidence="25 26">DG-6</strain>
    </source>
</reference>
<evidence type="ECO:0000256" key="10">
    <source>
        <dbReference type="ARBA" id="ARBA00023098"/>
    </source>
</evidence>
<evidence type="ECO:0000256" key="14">
    <source>
        <dbReference type="ARBA" id="ARBA00037002"/>
    </source>
</evidence>
<dbReference type="PANTHER" id="PTHR12418">
    <property type="entry name" value="ACYL-COENZYME A THIOESTERASE THEM4"/>
    <property type="match status" value="1"/>
</dbReference>
<feature type="domain" description="Thioesterase" evidence="24">
    <location>
        <begin position="58"/>
        <end position="140"/>
    </location>
</feature>
<dbReference type="Gene3D" id="3.10.129.10">
    <property type="entry name" value="Hotdog Thioesterase"/>
    <property type="match status" value="1"/>
</dbReference>
<comment type="catalytic activity">
    <reaction evidence="13">
        <text>(5Z,8Z,11Z,14Z)-eicosatetraenoyl-CoA + H2O = (5Z,8Z,11Z,14Z)-eicosatetraenoate + CoA + H(+)</text>
        <dbReference type="Rhea" id="RHEA:40151"/>
        <dbReference type="ChEBI" id="CHEBI:15377"/>
        <dbReference type="ChEBI" id="CHEBI:15378"/>
        <dbReference type="ChEBI" id="CHEBI:32395"/>
        <dbReference type="ChEBI" id="CHEBI:57287"/>
        <dbReference type="ChEBI" id="CHEBI:57368"/>
    </reaction>
    <physiologicalReaction direction="left-to-right" evidence="13">
        <dbReference type="Rhea" id="RHEA:40152"/>
    </physiologicalReaction>
</comment>
<dbReference type="EC" id="3.1.2.2" evidence="16"/>
<dbReference type="GO" id="GO:0016787">
    <property type="term" value="F:hydrolase activity"/>
    <property type="evidence" value="ECO:0007669"/>
    <property type="project" value="UniProtKB-KW"/>
</dbReference>